<feature type="compositionally biased region" description="Basic and acidic residues" evidence="1">
    <location>
        <begin position="598"/>
        <end position="616"/>
    </location>
</feature>
<dbReference type="InterPro" id="IPR051591">
    <property type="entry name" value="UPF0224_FAM112_RNA_Proc"/>
</dbReference>
<proteinExistence type="predicted"/>
<evidence type="ECO:0000313" key="2">
    <source>
        <dbReference type="EMBL" id="KDP23770.1"/>
    </source>
</evidence>
<feature type="compositionally biased region" description="Low complexity" evidence="1">
    <location>
        <begin position="691"/>
        <end position="704"/>
    </location>
</feature>
<feature type="region of interest" description="Disordered" evidence="1">
    <location>
        <begin position="469"/>
        <end position="510"/>
    </location>
</feature>
<dbReference type="PANTHER" id="PTHR21402:SF10">
    <property type="entry name" value="U11_U12 SMALL NUCLEAR RIBONUCLEOPROTEIN 48 KDA PROTEIN"/>
    <property type="match status" value="1"/>
</dbReference>
<feature type="compositionally biased region" description="Basic and acidic residues" evidence="1">
    <location>
        <begin position="577"/>
        <end position="588"/>
    </location>
</feature>
<dbReference type="PANTHER" id="PTHR21402">
    <property type="entry name" value="GAMETOCYTE SPECIFIC FACTOR 1-RELATED"/>
    <property type="match status" value="1"/>
</dbReference>
<accession>A0A067JUW6</accession>
<dbReference type="Proteomes" id="UP000027138">
    <property type="component" value="Unassembled WGS sequence"/>
</dbReference>
<dbReference type="AlphaFoldDB" id="A0A067JUW6"/>
<organism evidence="2 3">
    <name type="scientific">Jatropha curcas</name>
    <name type="common">Barbados nut</name>
    <dbReference type="NCBI Taxonomy" id="180498"/>
    <lineage>
        <taxon>Eukaryota</taxon>
        <taxon>Viridiplantae</taxon>
        <taxon>Streptophyta</taxon>
        <taxon>Embryophyta</taxon>
        <taxon>Tracheophyta</taxon>
        <taxon>Spermatophyta</taxon>
        <taxon>Magnoliopsida</taxon>
        <taxon>eudicotyledons</taxon>
        <taxon>Gunneridae</taxon>
        <taxon>Pentapetalae</taxon>
        <taxon>rosids</taxon>
        <taxon>fabids</taxon>
        <taxon>Malpighiales</taxon>
        <taxon>Euphorbiaceae</taxon>
        <taxon>Crotonoideae</taxon>
        <taxon>Jatropheae</taxon>
        <taxon>Jatropha</taxon>
    </lineage>
</organism>
<feature type="region of interest" description="Disordered" evidence="1">
    <location>
        <begin position="557"/>
        <end position="632"/>
    </location>
</feature>
<feature type="compositionally biased region" description="Basic and acidic residues" evidence="1">
    <location>
        <begin position="652"/>
        <end position="669"/>
    </location>
</feature>
<dbReference type="STRING" id="180498.A0A067JUW6"/>
<evidence type="ECO:0000313" key="3">
    <source>
        <dbReference type="Proteomes" id="UP000027138"/>
    </source>
</evidence>
<feature type="compositionally biased region" description="Basic and acidic residues" evidence="1">
    <location>
        <begin position="680"/>
        <end position="689"/>
    </location>
</feature>
<keyword evidence="3" id="KW-1185">Reference proteome</keyword>
<name>A0A067JUW6_JATCU</name>
<gene>
    <name evidence="2" type="ORF">JCGZ_23603</name>
</gene>
<feature type="region of interest" description="Disordered" evidence="1">
    <location>
        <begin position="652"/>
        <end position="716"/>
    </location>
</feature>
<protein>
    <recommendedName>
        <fullName evidence="4">CHHC U11-48K-type domain-containing protein</fullName>
    </recommendedName>
</protein>
<evidence type="ECO:0008006" key="4">
    <source>
        <dbReference type="Google" id="ProtNLM"/>
    </source>
</evidence>
<dbReference type="OrthoDB" id="69229at2759"/>
<feature type="compositionally biased region" description="Basic and acidic residues" evidence="1">
    <location>
        <begin position="498"/>
        <end position="510"/>
    </location>
</feature>
<sequence>MNPSSTAYPNQYLFPYPPQHPNPNPIPNFFFSAVHQPPPRELPPAPATPTLDLSTTLSSLTGLLSLSQQTLSSLSSLLSPQTTSLKSQNANFVACPHNPHHLMPPEFLCLLSLRCPSPLFDDPTSLIDSLHYPKTVKLQTPPKSPFTESIQDSNTELCFSLDSFYYEFGSNFFYKDCPGVVNSTDLDDSNKTFTLPGVLSVECANFVGSGEGDNKGFVKNGFKILPSDLWAIRREVEGWVEYPSMYSYGVFGVILQLNVIRGTDLRRWLIAHSPHYGVVIDVYMGDHISVLFKLCLKAIRREALSLVDHEVNMKTSSYNCPVLGQVLMWIASHLSGLYGEVNAKCFAIHIFRQCVLEVANGILFPWESNSKEESIDSDDNASDIRDLKLNEPLERRIDCEGGTKVAESVDGEVIFVSQVAASVAALHERTLLEAKFIKCGNMCVLKGSVVRYILTCRVAEHEYMSKRAEEERQKRPNYRAIVEHDGLPSKQSNNQETSKTKTRQELLAEERDYKRRRMSYRGKKLKRTTLQVMWDIIDEYMEEIKQAGGIGCFEKEAEEERMSHKPSSASNIDMDVDEFREGNRKSKSSEAIIATSKYYEKQSQPDHSLRSIKAKDTSPQYYARQERSHDRYREHVEYQRNTCQGRHVRDYYSESPERHRSHGLLHEQSSRQTEQDDSEVTNKHCDKRSSSKSSYQNKSSQYLSHSANNSGRQKDDEKLDVMDRHLRSSYENHSSKFLAKNAFEDRYDPAVSNDTNQDDVYANKKYVRAEKFHK</sequence>
<reference evidence="2 3" key="1">
    <citation type="journal article" date="2014" name="PLoS ONE">
        <title>Global Analysis of Gene Expression Profiles in Physic Nut (Jatropha curcas L.) Seedlings Exposed to Salt Stress.</title>
        <authorList>
            <person name="Zhang L."/>
            <person name="Zhang C."/>
            <person name="Wu P."/>
            <person name="Chen Y."/>
            <person name="Li M."/>
            <person name="Jiang H."/>
            <person name="Wu G."/>
        </authorList>
    </citation>
    <scope>NUCLEOTIDE SEQUENCE [LARGE SCALE GENOMIC DNA]</scope>
    <source>
        <strain evidence="3">cv. GZQX0401</strain>
        <tissue evidence="2">Young leaves</tissue>
    </source>
</reference>
<dbReference type="EMBL" id="KK915213">
    <property type="protein sequence ID" value="KDP23770.1"/>
    <property type="molecule type" value="Genomic_DNA"/>
</dbReference>
<evidence type="ECO:0000256" key="1">
    <source>
        <dbReference type="SAM" id="MobiDB-lite"/>
    </source>
</evidence>